<evidence type="ECO:0000313" key="1">
    <source>
        <dbReference type="EMBL" id="WOE76344.1"/>
    </source>
</evidence>
<reference evidence="1 2" key="1">
    <citation type="submission" date="2023-10" db="EMBL/GenBank/DDBJ databases">
        <title>Complete genome sequence of a Sphingomonadaceae bacterium.</title>
        <authorList>
            <person name="Yan C."/>
        </authorList>
    </citation>
    <scope>NUCLEOTIDE SEQUENCE [LARGE SCALE GENOMIC DNA]</scope>
    <source>
        <strain evidence="1 2">SCSIO 66989</strain>
    </source>
</reference>
<organism evidence="1 2">
    <name type="scientific">Alterisphingorhabdus coralli</name>
    <dbReference type="NCBI Taxonomy" id="3071408"/>
    <lineage>
        <taxon>Bacteria</taxon>
        <taxon>Pseudomonadati</taxon>
        <taxon>Pseudomonadota</taxon>
        <taxon>Alphaproteobacteria</taxon>
        <taxon>Sphingomonadales</taxon>
        <taxon>Sphingomonadaceae</taxon>
        <taxon>Alterisphingorhabdus (ex Yan et al. 2024)</taxon>
    </lineage>
</organism>
<evidence type="ECO:0000313" key="2">
    <source>
        <dbReference type="Proteomes" id="UP001302429"/>
    </source>
</evidence>
<dbReference type="Proteomes" id="UP001302429">
    <property type="component" value="Chromosome"/>
</dbReference>
<sequence>MKNPSIEYRAGRASVGVSLLMEKYGLPADEDRDYEIAKTVLECDDSRKACHQLNVNLDETNQPNSVLSVIRHFSK</sequence>
<dbReference type="RefSeq" id="WP_317083995.1">
    <property type="nucleotide sequence ID" value="NZ_CP136594.1"/>
</dbReference>
<gene>
    <name evidence="1" type="ORF">RB602_06425</name>
</gene>
<protein>
    <submittedName>
        <fullName evidence="1">Uncharacterized protein</fullName>
    </submittedName>
</protein>
<dbReference type="AlphaFoldDB" id="A0AA97F8J6"/>
<keyword evidence="2" id="KW-1185">Reference proteome</keyword>
<dbReference type="EMBL" id="CP136594">
    <property type="protein sequence ID" value="WOE76344.1"/>
    <property type="molecule type" value="Genomic_DNA"/>
</dbReference>
<name>A0AA97F8J6_9SPHN</name>
<dbReference type="KEGG" id="acoa:RB602_06425"/>
<proteinExistence type="predicted"/>
<accession>A0AA97F8J6</accession>